<accession>A0A2N1J776</accession>
<dbReference type="EMBL" id="KZ454996">
    <property type="protein sequence ID" value="PKI82322.1"/>
    <property type="molecule type" value="Genomic_DNA"/>
</dbReference>
<dbReference type="PANTHER" id="PTHR13050:SF7">
    <property type="entry name" value="VESICLE TRANSPORT PROTEIN USE1"/>
    <property type="match status" value="1"/>
</dbReference>
<keyword evidence="6" id="KW-0931">ER-Golgi transport</keyword>
<keyword evidence="5" id="KW-0256">Endoplasmic reticulum</keyword>
<keyword evidence="7" id="KW-0653">Protein transport</keyword>
<evidence type="ECO:0000256" key="4">
    <source>
        <dbReference type="ARBA" id="ARBA00022692"/>
    </source>
</evidence>
<evidence type="ECO:0000256" key="1">
    <source>
        <dbReference type="ARBA" id="ARBA00004163"/>
    </source>
</evidence>
<dbReference type="Proteomes" id="UP000232875">
    <property type="component" value="Unassembled WGS sequence"/>
</dbReference>
<evidence type="ECO:0000256" key="3">
    <source>
        <dbReference type="ARBA" id="ARBA00022448"/>
    </source>
</evidence>
<evidence type="ECO:0000256" key="9">
    <source>
        <dbReference type="ARBA" id="ARBA00023136"/>
    </source>
</evidence>
<dbReference type="GO" id="GO:0005789">
    <property type="term" value="C:endoplasmic reticulum membrane"/>
    <property type="evidence" value="ECO:0007669"/>
    <property type="project" value="UniProtKB-SubCell"/>
</dbReference>
<feature type="transmembrane region" description="Helical" evidence="10">
    <location>
        <begin position="258"/>
        <end position="278"/>
    </location>
</feature>
<evidence type="ECO:0000256" key="8">
    <source>
        <dbReference type="ARBA" id="ARBA00022989"/>
    </source>
</evidence>
<reference evidence="11 12" key="1">
    <citation type="submission" date="2017-10" db="EMBL/GenBank/DDBJ databases">
        <title>A novel species of cold-tolerant Malassezia isolated from bats.</title>
        <authorList>
            <person name="Lorch J.M."/>
            <person name="Palmer J.M."/>
            <person name="Vanderwolf K.J."/>
            <person name="Schmidt K.Z."/>
            <person name="Verant M.L."/>
            <person name="Weller T.J."/>
            <person name="Blehert D.S."/>
        </authorList>
    </citation>
    <scope>NUCLEOTIDE SEQUENCE [LARGE SCALE GENOMIC DNA]</scope>
    <source>
        <strain evidence="11 12">NWHC:44797-103</strain>
    </source>
</reference>
<proteinExistence type="inferred from homology"/>
<gene>
    <name evidence="11" type="ORF">MVES_003744</name>
</gene>
<dbReference type="InterPro" id="IPR019150">
    <property type="entry name" value="Vesicle_transport_protein_Use1"/>
</dbReference>
<evidence type="ECO:0008006" key="13">
    <source>
        <dbReference type="Google" id="ProtNLM"/>
    </source>
</evidence>
<keyword evidence="4 10" id="KW-0812">Transmembrane</keyword>
<keyword evidence="3" id="KW-0813">Transport</keyword>
<evidence type="ECO:0000313" key="11">
    <source>
        <dbReference type="EMBL" id="PKI82322.1"/>
    </source>
</evidence>
<dbReference type="PANTHER" id="PTHR13050">
    <property type="entry name" value="USE1-LIKE PROTEIN"/>
    <property type="match status" value="1"/>
</dbReference>
<evidence type="ECO:0000256" key="2">
    <source>
        <dbReference type="ARBA" id="ARBA00007891"/>
    </source>
</evidence>
<protein>
    <recommendedName>
        <fullName evidence="13">t-SNARE coiled-coil homology domain-containing protein</fullName>
    </recommendedName>
</protein>
<evidence type="ECO:0000256" key="5">
    <source>
        <dbReference type="ARBA" id="ARBA00022824"/>
    </source>
</evidence>
<dbReference type="Pfam" id="PF09753">
    <property type="entry name" value="Use1"/>
    <property type="match status" value="1"/>
</dbReference>
<keyword evidence="9 10" id="KW-0472">Membrane</keyword>
<evidence type="ECO:0000256" key="7">
    <source>
        <dbReference type="ARBA" id="ARBA00022927"/>
    </source>
</evidence>
<organism evidence="11 12">
    <name type="scientific">Malassezia vespertilionis</name>
    <dbReference type="NCBI Taxonomy" id="2020962"/>
    <lineage>
        <taxon>Eukaryota</taxon>
        <taxon>Fungi</taxon>
        <taxon>Dikarya</taxon>
        <taxon>Basidiomycota</taxon>
        <taxon>Ustilaginomycotina</taxon>
        <taxon>Malasseziomycetes</taxon>
        <taxon>Malasseziales</taxon>
        <taxon>Malasseziaceae</taxon>
        <taxon>Malassezia</taxon>
    </lineage>
</organism>
<comment type="similarity">
    <text evidence="2">Belongs to the USE1 family.</text>
</comment>
<dbReference type="GO" id="GO:0015031">
    <property type="term" value="P:protein transport"/>
    <property type="evidence" value="ECO:0007669"/>
    <property type="project" value="UniProtKB-KW"/>
</dbReference>
<dbReference type="GO" id="GO:0031201">
    <property type="term" value="C:SNARE complex"/>
    <property type="evidence" value="ECO:0007669"/>
    <property type="project" value="TreeGrafter"/>
</dbReference>
<dbReference type="AlphaFoldDB" id="A0A2N1J776"/>
<dbReference type="GO" id="GO:0005484">
    <property type="term" value="F:SNAP receptor activity"/>
    <property type="evidence" value="ECO:0007669"/>
    <property type="project" value="TreeGrafter"/>
</dbReference>
<evidence type="ECO:0000256" key="6">
    <source>
        <dbReference type="ARBA" id="ARBA00022892"/>
    </source>
</evidence>
<comment type="subcellular location">
    <subcellularLocation>
        <location evidence="1">Endoplasmic reticulum membrane</location>
        <topology evidence="1">Single-pass type IV membrane protein</topology>
    </subcellularLocation>
</comment>
<evidence type="ECO:0000313" key="12">
    <source>
        <dbReference type="Proteomes" id="UP000232875"/>
    </source>
</evidence>
<dbReference type="GO" id="GO:0006890">
    <property type="term" value="P:retrograde vesicle-mediated transport, Golgi to endoplasmic reticulum"/>
    <property type="evidence" value="ECO:0007669"/>
    <property type="project" value="TreeGrafter"/>
</dbReference>
<keyword evidence="8 10" id="KW-1133">Transmembrane helix</keyword>
<dbReference type="OrthoDB" id="4506189at2759"/>
<keyword evidence="12" id="KW-1185">Reference proteome</keyword>
<name>A0A2N1J776_9BASI</name>
<dbReference type="STRING" id="2020962.A0A2N1J776"/>
<sequence length="281" mass="31168">MERSNPHITTMASVLFGAPFYAGRHERAEEDAAHVRLNAARYVDALERLSSAEVQRRAAQPWGDDAARWKVAELLASVRHAETLVRMLGDDESTESLLARLALVQGGVESMAQAPAAQKTQQARRIEEYWDDYLYSGLETRDASEETQHVEYVPLSDETMEEEYGSNAPVAPAAPTAPAANIEPTLQSDRKIHDALSNELLRMAGVLKRNTAAFAQAMEHDRVLVEQAGTRLDQNLSLMTRTRGQLGAFSKKARNMGWFTLGSIVAVMLSWALMFVVIRLT</sequence>
<evidence type="ECO:0000256" key="10">
    <source>
        <dbReference type="SAM" id="Phobius"/>
    </source>
</evidence>